<dbReference type="EMBL" id="OD002341">
    <property type="protein sequence ID" value="CAD7404933.1"/>
    <property type="molecule type" value="Genomic_DNA"/>
</dbReference>
<protein>
    <submittedName>
        <fullName evidence="1">Uncharacterized protein</fullName>
    </submittedName>
</protein>
<evidence type="ECO:0000313" key="1">
    <source>
        <dbReference type="EMBL" id="CAD7404933.1"/>
    </source>
</evidence>
<name>A0A7R9D1M1_TIMPO</name>
<gene>
    <name evidence="1" type="ORF">TPSB3V08_LOCUS4734</name>
</gene>
<accession>A0A7R9D1M1</accession>
<sequence>MSRSSSTVFPVTRKDEARIPAMCTLETPCTEQYVTVGLNSFCGLRTFDSRILCTEQSVTVGLNFFYGLKTFDSILVNRVICYCGVEILLRTKDFRLETCEQSNLLLWCRTFLSVYGLSARGSVNKAICYCGFCTFHRPREVQDVSKKACLCFSTTLYWAKLGSLRVSCKHVGVDLLPRGNYTLTILPTRRKIRAGAINQEVY</sequence>
<proteinExistence type="predicted"/>
<dbReference type="AlphaFoldDB" id="A0A7R9D1M1"/>
<reference evidence="1" key="1">
    <citation type="submission" date="2020-11" db="EMBL/GenBank/DDBJ databases">
        <authorList>
            <person name="Tran Van P."/>
        </authorList>
    </citation>
    <scope>NUCLEOTIDE SEQUENCE</scope>
</reference>
<organism evidence="1">
    <name type="scientific">Timema poppense</name>
    <name type="common">Walking stick</name>
    <dbReference type="NCBI Taxonomy" id="170557"/>
    <lineage>
        <taxon>Eukaryota</taxon>
        <taxon>Metazoa</taxon>
        <taxon>Ecdysozoa</taxon>
        <taxon>Arthropoda</taxon>
        <taxon>Hexapoda</taxon>
        <taxon>Insecta</taxon>
        <taxon>Pterygota</taxon>
        <taxon>Neoptera</taxon>
        <taxon>Polyneoptera</taxon>
        <taxon>Phasmatodea</taxon>
        <taxon>Timematodea</taxon>
        <taxon>Timematoidea</taxon>
        <taxon>Timematidae</taxon>
        <taxon>Timema</taxon>
    </lineage>
</organism>